<keyword evidence="3" id="KW-0378">Hydrolase</keyword>
<dbReference type="Gene3D" id="3.40.720.10">
    <property type="entry name" value="Alkaline Phosphatase, subunit A"/>
    <property type="match status" value="1"/>
</dbReference>
<gene>
    <name evidence="3" type="ORF">FYK55_06960</name>
</gene>
<protein>
    <submittedName>
        <fullName evidence="3">Sulfatase-like hydrolase/transferase</fullName>
    </submittedName>
</protein>
<accession>A0A5M6DCX4</accession>
<evidence type="ECO:0000256" key="1">
    <source>
        <dbReference type="ARBA" id="ARBA00008779"/>
    </source>
</evidence>
<evidence type="ECO:0000313" key="3">
    <source>
        <dbReference type="EMBL" id="KAA5545384.1"/>
    </source>
</evidence>
<dbReference type="AlphaFoldDB" id="A0A5M6DCX4"/>
<name>A0A5M6DCX4_9BACT</name>
<proteinExistence type="inferred from homology"/>
<organism evidence="3 4">
    <name type="scientific">Roseiconus nitratireducens</name>
    <dbReference type="NCBI Taxonomy" id="2605748"/>
    <lineage>
        <taxon>Bacteria</taxon>
        <taxon>Pseudomonadati</taxon>
        <taxon>Planctomycetota</taxon>
        <taxon>Planctomycetia</taxon>
        <taxon>Pirellulales</taxon>
        <taxon>Pirellulaceae</taxon>
        <taxon>Roseiconus</taxon>
    </lineage>
</organism>
<reference evidence="3 4" key="1">
    <citation type="submission" date="2019-08" db="EMBL/GenBank/DDBJ databases">
        <authorList>
            <person name="Dhanesh K."/>
            <person name="Kumar G."/>
            <person name="Sasikala C."/>
            <person name="Venkata Ramana C."/>
        </authorList>
    </citation>
    <scope>NUCLEOTIDE SEQUENCE [LARGE SCALE GENOMIC DNA]</scope>
    <source>
        <strain evidence="3 4">JC645</strain>
    </source>
</reference>
<evidence type="ECO:0000313" key="4">
    <source>
        <dbReference type="Proteomes" id="UP000324479"/>
    </source>
</evidence>
<dbReference type="PANTHER" id="PTHR42693">
    <property type="entry name" value="ARYLSULFATASE FAMILY MEMBER"/>
    <property type="match status" value="1"/>
</dbReference>
<comment type="similarity">
    <text evidence="1">Belongs to the sulfatase family.</text>
</comment>
<dbReference type="GO" id="GO:0004065">
    <property type="term" value="F:arylsulfatase activity"/>
    <property type="evidence" value="ECO:0007669"/>
    <property type="project" value="TreeGrafter"/>
</dbReference>
<dbReference type="Gene3D" id="3.30.1120.10">
    <property type="match status" value="1"/>
</dbReference>
<keyword evidence="3" id="KW-0808">Transferase</keyword>
<dbReference type="Proteomes" id="UP000324479">
    <property type="component" value="Unassembled WGS sequence"/>
</dbReference>
<evidence type="ECO:0000259" key="2">
    <source>
        <dbReference type="Pfam" id="PF00884"/>
    </source>
</evidence>
<dbReference type="EMBL" id="VWOX01000003">
    <property type="protein sequence ID" value="KAA5545384.1"/>
    <property type="molecule type" value="Genomic_DNA"/>
</dbReference>
<dbReference type="Pfam" id="PF00884">
    <property type="entry name" value="Sulfatase"/>
    <property type="match status" value="1"/>
</dbReference>
<feature type="domain" description="Sulfatase N-terminal" evidence="2">
    <location>
        <begin position="88"/>
        <end position="375"/>
    </location>
</feature>
<comment type="caution">
    <text evidence="3">The sequence shown here is derived from an EMBL/GenBank/DDBJ whole genome shotgun (WGS) entry which is preliminary data.</text>
</comment>
<dbReference type="SUPFAM" id="SSF53649">
    <property type="entry name" value="Alkaline phosphatase-like"/>
    <property type="match status" value="1"/>
</dbReference>
<dbReference type="PANTHER" id="PTHR42693:SF33">
    <property type="entry name" value="ARYLSULFATASE"/>
    <property type="match status" value="1"/>
</dbReference>
<dbReference type="InterPro" id="IPR017850">
    <property type="entry name" value="Alkaline_phosphatase_core_sf"/>
</dbReference>
<dbReference type="InterPro" id="IPR000917">
    <property type="entry name" value="Sulfatase_N"/>
</dbReference>
<keyword evidence="4" id="KW-1185">Reference proteome</keyword>
<dbReference type="GO" id="GO:0016740">
    <property type="term" value="F:transferase activity"/>
    <property type="evidence" value="ECO:0007669"/>
    <property type="project" value="UniProtKB-KW"/>
</dbReference>
<dbReference type="InterPro" id="IPR050738">
    <property type="entry name" value="Sulfatase"/>
</dbReference>
<sequence>MRLAAFFIGRLRWCGRGIGILCRQDRRVESSGFLGPELIACFIYHSQRRGPEMHVPEIRKFARTLAFGAMVWGLCGAACQAQEASEKPNVVILFIDDLGFGDLGCFGNQRIPTPNIDALARQGVRCTMSYITNPPCSPSRCSLMTGMYAQRFGKSGMARGLPIPDDHPTMAEFLRDAGYVTGQIGKWDIGSVGQGPHQRGFMEVARNAPGDQYIRRREDGSSVYLTDLDGDYMVEFVERNAKKPFFLYFSPLAVHSNVKNTPQRYRDRVPGGGGTAYEGAVVAVDDAVGKLQQVLQKHDLQDDTLIMFNGDNGANIQHGGSSAPYRGGKGPYTQMEGWVHTPTIVSWPGTIPAGQTFEGLMATIDFYATAAAAAGKELPERCDGRNLLPYLKGDKQGDVHEYIYWHNADPTDAPRRNLYAVRWKDWRLIKGPDGWQLFNLQEDPQETKDLAASRPNVVANMREHYDAFVATLPPLKPSADYKGGGIVPKGWGWEIGDGKREATRKQ</sequence>